<dbReference type="Pfam" id="PF00582">
    <property type="entry name" value="Usp"/>
    <property type="match status" value="1"/>
</dbReference>
<dbReference type="CDD" id="cd00293">
    <property type="entry name" value="USP-like"/>
    <property type="match status" value="1"/>
</dbReference>
<dbReference type="RefSeq" id="WP_144335060.1">
    <property type="nucleotide sequence ID" value="NZ_VJWA01000002.1"/>
</dbReference>
<evidence type="ECO:0000259" key="1">
    <source>
        <dbReference type="Pfam" id="PF00582"/>
    </source>
</evidence>
<evidence type="ECO:0000313" key="2">
    <source>
        <dbReference type="EMBL" id="TRW14890.1"/>
    </source>
</evidence>
<protein>
    <submittedName>
        <fullName evidence="2">Universal stress protein</fullName>
    </submittedName>
</protein>
<evidence type="ECO:0000313" key="3">
    <source>
        <dbReference type="Proteomes" id="UP000317894"/>
    </source>
</evidence>
<comment type="caution">
    <text evidence="2">The sequence shown here is derived from an EMBL/GenBank/DDBJ whole genome shotgun (WGS) entry which is preliminary data.</text>
</comment>
<dbReference type="InterPro" id="IPR006016">
    <property type="entry name" value="UspA"/>
</dbReference>
<dbReference type="SUPFAM" id="SSF52402">
    <property type="entry name" value="Adenine nucleotide alpha hydrolases-like"/>
    <property type="match status" value="1"/>
</dbReference>
<dbReference type="AlphaFoldDB" id="A0A552U9K3"/>
<dbReference type="OrthoDB" id="9813682at2"/>
<organism evidence="2 3">
    <name type="scientific">Glacieibacterium frigidum</name>
    <dbReference type="NCBI Taxonomy" id="2593303"/>
    <lineage>
        <taxon>Bacteria</taxon>
        <taxon>Pseudomonadati</taxon>
        <taxon>Pseudomonadota</taxon>
        <taxon>Alphaproteobacteria</taxon>
        <taxon>Sphingomonadales</taxon>
        <taxon>Sphingosinicellaceae</taxon>
        <taxon>Glacieibacterium</taxon>
    </lineage>
</organism>
<name>A0A552U9K3_9SPHN</name>
<feature type="domain" description="UspA" evidence="1">
    <location>
        <begin position="7"/>
        <end position="122"/>
    </location>
</feature>
<accession>A0A552U9K3</accession>
<sequence length="153" mass="15881">MPAPTYLVVVDDTPESRVALRYAALRASHVGAQLTLLHVLSPTEFMAFGGVQAAMEAEADAAAQALLAEVAVQCETWAGSRPSTIVRRGEAREAVLAEIAGDTSIRALVLGAAVKGAPGPLVTFFAGERAGTLPCIVMIVPGGLDEDRLIDLT</sequence>
<keyword evidence="3" id="KW-1185">Reference proteome</keyword>
<dbReference type="EMBL" id="VJWA01000002">
    <property type="protein sequence ID" value="TRW14890.1"/>
    <property type="molecule type" value="Genomic_DNA"/>
</dbReference>
<gene>
    <name evidence="2" type="ORF">FMM06_14575</name>
</gene>
<reference evidence="2 3" key="1">
    <citation type="submission" date="2019-07" db="EMBL/GenBank/DDBJ databases">
        <title>Novel species isolated from glacier.</title>
        <authorList>
            <person name="Liu Q."/>
            <person name="Xin Y.-H."/>
        </authorList>
    </citation>
    <scope>NUCLEOTIDE SEQUENCE [LARGE SCALE GENOMIC DNA]</scope>
    <source>
        <strain evidence="2 3">LB1R16</strain>
    </source>
</reference>
<dbReference type="InterPro" id="IPR014729">
    <property type="entry name" value="Rossmann-like_a/b/a_fold"/>
</dbReference>
<dbReference type="Proteomes" id="UP000317894">
    <property type="component" value="Unassembled WGS sequence"/>
</dbReference>
<proteinExistence type="predicted"/>
<dbReference type="Gene3D" id="3.40.50.620">
    <property type="entry name" value="HUPs"/>
    <property type="match status" value="1"/>
</dbReference>